<evidence type="ECO:0000313" key="2">
    <source>
        <dbReference type="Proteomes" id="UP000182278"/>
    </source>
</evidence>
<protein>
    <recommendedName>
        <fullName evidence="3">DUF5618 domain-containing protein</fullName>
    </recommendedName>
</protein>
<reference evidence="1 2" key="1">
    <citation type="journal article" date="2016" name="Environ. Microbiol.">
        <title>Genomic resolution of a cold subsurface aquifer community provides metabolic insights for novel microbes adapted to high CO concentrations.</title>
        <authorList>
            <person name="Probst A.J."/>
            <person name="Castelle C.J."/>
            <person name="Singh A."/>
            <person name="Brown C.T."/>
            <person name="Anantharaman K."/>
            <person name="Sharon I."/>
            <person name="Hug L.A."/>
            <person name="Burstein D."/>
            <person name="Emerson J.B."/>
            <person name="Thomas B.C."/>
            <person name="Banfield J.F."/>
        </authorList>
    </citation>
    <scope>NUCLEOTIDE SEQUENCE [LARGE SCALE GENOMIC DNA]</scope>
    <source>
        <strain evidence="1">CG1_02_38_46</strain>
    </source>
</reference>
<dbReference type="EMBL" id="MNUO01000092">
    <property type="protein sequence ID" value="OIN96547.1"/>
    <property type="molecule type" value="Genomic_DNA"/>
</dbReference>
<accession>A0A1J4SAW9</accession>
<evidence type="ECO:0000313" key="1">
    <source>
        <dbReference type="EMBL" id="OIN96547.1"/>
    </source>
</evidence>
<dbReference type="STRING" id="1817893.AUJ66_05890"/>
<dbReference type="Proteomes" id="UP000182278">
    <property type="component" value="Unassembled WGS sequence"/>
</dbReference>
<sequence>MISKGIDMGNFKKHLALVKEKLQATVTAYQNKQHTVVGDLATKVVEQLVEAGAAKKNEHFGTHKERHEYCNKNFPSKVNESMRKVWFAYGDLGYDGVNGHRAKVVMENLKIVINFFEERFNEKIEPEINI</sequence>
<evidence type="ECO:0008006" key="3">
    <source>
        <dbReference type="Google" id="ProtNLM"/>
    </source>
</evidence>
<comment type="caution">
    <text evidence="1">The sequence shown here is derived from an EMBL/GenBank/DDBJ whole genome shotgun (WGS) entry which is preliminary data.</text>
</comment>
<proteinExistence type="predicted"/>
<gene>
    <name evidence="1" type="ORF">AUJ66_05890</name>
</gene>
<name>A0A1J4SAW9_9BACT</name>
<dbReference type="AlphaFoldDB" id="A0A1J4SAW9"/>
<organism evidence="1 2">
    <name type="scientific">Candidatus Desantisbacteria bacterium CG1_02_38_46</name>
    <dbReference type="NCBI Taxonomy" id="1817893"/>
    <lineage>
        <taxon>Bacteria</taxon>
        <taxon>Candidatus Desantisiibacteriota</taxon>
    </lineage>
</organism>